<gene>
    <name evidence="1" type="ordered locus">B5T_02826</name>
</gene>
<accession>K0CC04</accession>
<dbReference type="HOGENOM" id="CLU_3057782_0_0_6"/>
<organism evidence="1 2">
    <name type="scientific">Alcanivorax dieselolei (strain DSM 16502 / CGMCC 1.3690 / MCCC 1A00001 / B-5)</name>
    <name type="common">Alloalcanivorax dieselolei</name>
    <dbReference type="NCBI Taxonomy" id="930169"/>
    <lineage>
        <taxon>Bacteria</taxon>
        <taxon>Pseudomonadati</taxon>
        <taxon>Pseudomonadota</taxon>
        <taxon>Gammaproteobacteria</taxon>
        <taxon>Oceanospirillales</taxon>
        <taxon>Alcanivoracaceae</taxon>
        <taxon>Alloalcanivorax</taxon>
    </lineage>
</organism>
<keyword evidence="2" id="KW-1185">Reference proteome</keyword>
<dbReference type="EMBL" id="CP003466">
    <property type="protein sequence ID" value="AFT71094.1"/>
    <property type="molecule type" value="Genomic_DNA"/>
</dbReference>
<dbReference type="STRING" id="930169.B5T_02826"/>
<dbReference type="Proteomes" id="UP000006286">
    <property type="component" value="Chromosome"/>
</dbReference>
<dbReference type="AlphaFoldDB" id="K0CC04"/>
<protein>
    <submittedName>
        <fullName evidence="1">Uncharacterized protein</fullName>
    </submittedName>
</protein>
<dbReference type="KEGG" id="adi:B5T_02826"/>
<reference evidence="1 2" key="1">
    <citation type="journal article" date="2012" name="J. Bacteriol.">
        <title>Complete genome sequence of Alcanivorax dieselolei type strain B5.</title>
        <authorList>
            <person name="Lai Q."/>
            <person name="Li W."/>
            <person name="Shao Z."/>
        </authorList>
    </citation>
    <scope>NUCLEOTIDE SEQUENCE [LARGE SCALE GENOMIC DNA]</scope>
    <source>
        <strain evidence="2">DSM 16502 / CGMCC 1.3690 / B-5</strain>
    </source>
</reference>
<proteinExistence type="predicted"/>
<sequence length="53" mass="6076">MDIRFFKRHSSPNLSFISMNFLLFFVETETFVAPNNLIKNSALRDSSVPVPIS</sequence>
<evidence type="ECO:0000313" key="1">
    <source>
        <dbReference type="EMBL" id="AFT71094.1"/>
    </source>
</evidence>
<name>K0CC04_ALCDB</name>
<evidence type="ECO:0000313" key="2">
    <source>
        <dbReference type="Proteomes" id="UP000006286"/>
    </source>
</evidence>